<dbReference type="InterPro" id="IPR012334">
    <property type="entry name" value="Pectin_lyas_fold"/>
</dbReference>
<keyword evidence="8" id="KW-1133">Transmembrane helix</keyword>
<dbReference type="InterPro" id="IPR011050">
    <property type="entry name" value="Pectin_lyase_fold/virulence"/>
</dbReference>
<dbReference type="Proteomes" id="UP001470230">
    <property type="component" value="Unassembled WGS sequence"/>
</dbReference>
<keyword evidence="5 9" id="KW-0732">Signal</keyword>
<feature type="chain" id="PRO_5045280078" description="Right handed beta helix domain-containing protein" evidence="9">
    <location>
        <begin position="18"/>
        <end position="1665"/>
    </location>
</feature>
<reference evidence="10 11" key="1">
    <citation type="submission" date="2024-04" db="EMBL/GenBank/DDBJ databases">
        <title>Tritrichomonas musculus Genome.</title>
        <authorList>
            <person name="Alves-Ferreira E."/>
            <person name="Grigg M."/>
            <person name="Lorenzi H."/>
            <person name="Galac M."/>
        </authorList>
    </citation>
    <scope>NUCLEOTIDE SEQUENCE [LARGE SCALE GENOMIC DNA]</scope>
    <source>
        <strain evidence="10 11">EAF2021</strain>
    </source>
</reference>
<feature type="signal peptide" evidence="9">
    <location>
        <begin position="1"/>
        <end position="17"/>
    </location>
</feature>
<evidence type="ECO:0000256" key="2">
    <source>
        <dbReference type="ARBA" id="ARBA00004442"/>
    </source>
</evidence>
<dbReference type="PANTHER" id="PTHR11319">
    <property type="entry name" value="G PROTEIN-COUPLED RECEPTOR-RELATED"/>
    <property type="match status" value="1"/>
</dbReference>
<evidence type="ECO:0000256" key="3">
    <source>
        <dbReference type="ARBA" id="ARBA00004613"/>
    </source>
</evidence>
<organism evidence="10 11">
    <name type="scientific">Tritrichomonas musculus</name>
    <dbReference type="NCBI Taxonomy" id="1915356"/>
    <lineage>
        <taxon>Eukaryota</taxon>
        <taxon>Metamonada</taxon>
        <taxon>Parabasalia</taxon>
        <taxon>Tritrichomonadida</taxon>
        <taxon>Tritrichomonadidae</taxon>
        <taxon>Tritrichomonas</taxon>
    </lineage>
</organism>
<keyword evidence="6 8" id="KW-0472">Membrane</keyword>
<evidence type="ECO:0000256" key="1">
    <source>
        <dbReference type="ARBA" id="ARBA00004196"/>
    </source>
</evidence>
<evidence type="ECO:0000256" key="5">
    <source>
        <dbReference type="ARBA" id="ARBA00022729"/>
    </source>
</evidence>
<dbReference type="SUPFAM" id="SSF51126">
    <property type="entry name" value="Pectin lyase-like"/>
    <property type="match status" value="6"/>
</dbReference>
<dbReference type="InterPro" id="IPR003368">
    <property type="entry name" value="POMP_repeat"/>
</dbReference>
<dbReference type="PANTHER" id="PTHR11319:SF35">
    <property type="entry name" value="OUTER MEMBRANE PROTEIN PMPC-RELATED"/>
    <property type="match status" value="1"/>
</dbReference>
<dbReference type="EMBL" id="JAPFFF010000062">
    <property type="protein sequence ID" value="KAK8837078.1"/>
    <property type="molecule type" value="Genomic_DNA"/>
</dbReference>
<dbReference type="SMART" id="SM00710">
    <property type="entry name" value="PbH1"/>
    <property type="match status" value="13"/>
</dbReference>
<gene>
    <name evidence="10" type="ORF">M9Y10_037128</name>
</gene>
<evidence type="ECO:0000256" key="9">
    <source>
        <dbReference type="SAM" id="SignalP"/>
    </source>
</evidence>
<dbReference type="InterPro" id="IPR006626">
    <property type="entry name" value="PbH1"/>
</dbReference>
<keyword evidence="4" id="KW-0964">Secreted</keyword>
<name>A0ABR2GTW5_9EUKA</name>
<dbReference type="Pfam" id="PF02415">
    <property type="entry name" value="Chlam_PMP"/>
    <property type="match status" value="5"/>
</dbReference>
<proteinExistence type="predicted"/>
<comment type="caution">
    <text evidence="10">The sequence shown here is derived from an EMBL/GenBank/DDBJ whole genome shotgun (WGS) entry which is preliminary data.</text>
</comment>
<feature type="transmembrane region" description="Helical" evidence="8">
    <location>
        <begin position="1622"/>
        <end position="1642"/>
    </location>
</feature>
<keyword evidence="11" id="KW-1185">Reference proteome</keyword>
<sequence>MMLFCTFLLLCVQNIISTSKKIKSTECLKPSGTNVIDLSESQVYEAEKKYYGCNLQLNNRVDSNLSLVYLYSCTFNHIISNTLNGGAIYIFNKGDGTPTGNNTIDNCVFNDCQALNGGALFAETQQHTRFYNIKDCTFTNNQAQEGGGAIYFKAAFSNIDGCKFINNKAGTKGSDFYFLCNEQSDKENPLLIQYCSFERTTEISTQSMILLDWNKKSDLYFENNQVYITTSNKIYFIESVGDLTLGNLSFALNCISPSKEYLCDSTNTALYNKVSQGFSSTCKNVVCPEPPSKDYIEITKSQVYEADNRYYGCNLRLERVDSNLSIIYLYSCTFNHINSNTLNGGAIYIFNKGSGMPSGNSTIDSCSFNDCQALNGGALFVETEQSVRFYNIKDCTFTNNQAQEGGGAIYFKAAFSNIDGCKFINNKAGTKGSELYYECYESQDYERPLLIQYCSFERTSTISTPSMIFLDWNKKSDLFFESNDINITSSNKVYLFESTGNLAYGNLSAQINCISPSKENLCDKTSNEALYNKLEQGFSDTCNLVTCPGLPTQNYLEIKASTVFEPGKRYYGCNLRLKRIDSNLSIIYLYSCTFNRINSNTLNGGAIYIFNKRDDTPSGNNTIDNCVFNDCQALNGGALFIETQQSVRFYNIKDCTFTNNQAQEGGGAIYFKAAFSNIDNCTFLNNRAGTKGGSELYYECYESQDYERPLLIQYCSFERTAKVSTPSMIFLDWNKKSDLFFENNKAEIISSSKIYLFESIGDLTLGNLSFTSNCISPSKEYICDQTNNAVLYNKAEIEFSDKCQQVICPALPNGYKNITEPQVYEAGKKYYGCNLQLNNRVDSNLSLVYLYSCTFNHIISNTLNGGAIYIFNKGDGTPTGNNTIDNCMFNDCQALNGGALFVETQQHTRFYNIKDCTFTNNQAQEGGGAIYFKAAFSNIDGCKFINNKAGTKGSDFYFLCNEQSDKENPLLIQYCSFERTTEISTQSMILLDWNKKSDLYFENNQVYITTSNKIYFIESVGDLTLGNLSFALNCISPSKEYLCDSTNTALYNKVSQGFSSTCKNVVCPEPPGLSYLDIKTLKVFEQGNRYYGCNLRLERVDSNLSIIYLYSCTFNHINSNTLNGGAIYIFNKGSGMPSGNSTIDSCSFNDCQALNGGALFIETQQSVRFYNIKDCTFTNNQAQEGGGAIYFKAAFSNIDGCTFLNNKASTKGGSEIYYQCNEQTDYERPLLIQYCSFERTSTISTPSLIFLDWNEKSDLFFENNKVDITSSSKIYLFESTGDITAGNLSASRNCISPDKEYICDSTNSALLNKLIRGFPYLCVLPDDIVLDDSNCTKDNRCQNIVTEEEYHHVTVIRSEFTSFEHAENGGAIYMVNCGLTCKGGVFTTCKALNGGGGGIFIYNDLDIYNNVNLTDLHFESCQASFGGAVYVYTKSEYHETSIMRCTFEKNEVISSSSSKLFGGSAVYLTTLNAEIIACSFTGNHGKGGALKINENFDEVPPKNNKLAKILTTQNHNIKGSIHISSCKFEINEKDQCSFYYAFGNKHIQTDVNDCTFTGKLAKNSYHVDGQSNAKTTPRINFQNCKFSSDSKHALNRSAFKIDMKNQVFNYGSNKNEILRKRVLISLATVGVFCIAVMSALIMKKKNMPNEIYDQTLINDEVQIQL</sequence>
<evidence type="ECO:0000313" key="11">
    <source>
        <dbReference type="Proteomes" id="UP001470230"/>
    </source>
</evidence>
<evidence type="ECO:0000256" key="7">
    <source>
        <dbReference type="ARBA" id="ARBA00023237"/>
    </source>
</evidence>
<keyword evidence="8" id="KW-0812">Transmembrane</keyword>
<evidence type="ECO:0008006" key="12">
    <source>
        <dbReference type="Google" id="ProtNLM"/>
    </source>
</evidence>
<protein>
    <recommendedName>
        <fullName evidence="12">Right handed beta helix domain-containing protein</fullName>
    </recommendedName>
</protein>
<evidence type="ECO:0000313" key="10">
    <source>
        <dbReference type="EMBL" id="KAK8837078.1"/>
    </source>
</evidence>
<evidence type="ECO:0000256" key="8">
    <source>
        <dbReference type="SAM" id="Phobius"/>
    </source>
</evidence>
<evidence type="ECO:0000256" key="4">
    <source>
        <dbReference type="ARBA" id="ARBA00022525"/>
    </source>
</evidence>
<dbReference type="NCBIfam" id="TIGR01376">
    <property type="entry name" value="POMP_repeat"/>
    <property type="match status" value="5"/>
</dbReference>
<dbReference type="Gene3D" id="2.160.20.10">
    <property type="entry name" value="Single-stranded right-handed beta-helix, Pectin lyase-like"/>
    <property type="match status" value="1"/>
</dbReference>
<accession>A0ABR2GTW5</accession>
<keyword evidence="7" id="KW-0998">Cell outer membrane</keyword>
<comment type="subcellular location">
    <subcellularLocation>
        <location evidence="1">Cell envelope</location>
    </subcellularLocation>
    <subcellularLocation>
        <location evidence="2">Cell outer membrane</location>
    </subcellularLocation>
    <subcellularLocation>
        <location evidence="3">Secreted</location>
    </subcellularLocation>
</comment>
<evidence type="ECO:0000256" key="6">
    <source>
        <dbReference type="ARBA" id="ARBA00023136"/>
    </source>
</evidence>